<dbReference type="GO" id="GO:0006629">
    <property type="term" value="P:lipid metabolic process"/>
    <property type="evidence" value="ECO:0007669"/>
    <property type="project" value="InterPro"/>
</dbReference>
<reference evidence="6" key="1">
    <citation type="submission" date="2016-10" db="EMBL/GenBank/DDBJ databases">
        <title>CRISPR-Cas defence system in Roseofilum reptotaenium: evidence of a bacteriophage-cyanobacterium arms race in the coral black band disease.</title>
        <authorList>
            <person name="Buerger P."/>
            <person name="Wood-Charlson E.M."/>
            <person name="Weynberg K.D."/>
            <person name="Willis B."/>
            <person name="Van Oppen M.J."/>
        </authorList>
    </citation>
    <scope>NUCLEOTIDE SEQUENCE [LARGE SCALE GENOMIC DNA]</scope>
    <source>
        <strain evidence="6">AO1-A</strain>
    </source>
</reference>
<protein>
    <submittedName>
        <fullName evidence="6">Fatty acid desaturase</fullName>
    </submittedName>
</protein>
<dbReference type="AlphaFoldDB" id="A0A1L9QV38"/>
<evidence type="ECO:0000256" key="2">
    <source>
        <dbReference type="ARBA" id="ARBA00008749"/>
    </source>
</evidence>
<keyword evidence="3" id="KW-0408">Iron</keyword>
<dbReference type="PANTHER" id="PTHR32100">
    <property type="entry name" value="OMEGA-6 FATTY ACID DESATURASE, CHLOROPLASTIC"/>
    <property type="match status" value="1"/>
</dbReference>
<gene>
    <name evidence="6" type="ORF">BI308_05585</name>
</gene>
<organism evidence="6 7">
    <name type="scientific">Roseofilum reptotaenium AO1-A</name>
    <dbReference type="NCBI Taxonomy" id="1925591"/>
    <lineage>
        <taxon>Bacteria</taxon>
        <taxon>Bacillati</taxon>
        <taxon>Cyanobacteriota</taxon>
        <taxon>Cyanophyceae</taxon>
        <taxon>Desertifilales</taxon>
        <taxon>Desertifilaceae</taxon>
        <taxon>Roseofilum</taxon>
    </lineage>
</organism>
<evidence type="ECO:0000313" key="6">
    <source>
        <dbReference type="EMBL" id="OJJ26565.1"/>
    </source>
</evidence>
<dbReference type="Pfam" id="PF00487">
    <property type="entry name" value="FA_desaturase"/>
    <property type="match status" value="1"/>
</dbReference>
<feature type="transmembrane region" description="Helical" evidence="4">
    <location>
        <begin position="102"/>
        <end position="120"/>
    </location>
</feature>
<comment type="similarity">
    <text evidence="2">Belongs to the fatty acid desaturase type 2 family.</text>
</comment>
<dbReference type="STRING" id="1925591.BI308_05585"/>
<sequence length="349" mass="41172">MKTAIAYPSARPQTDEKIHLDSNIRLRDIINTLPREVFSKDPVKAWSGLIINLILVGLGWWGTAIAPWYCLPLLWLFTGSAFTGLFVIGHDCGHRSFANRKWINNLIGHLVFIPCIYPFHGWRIKHNIHHKYTNCLEIDNAWKAYSREEYNSFHPIEKWAYRGLRGKFWWLASAVHWANLHFQWWTFAGKEREQVRFSALFVIAQMAIGFPLLIATTGLWGWVNYWLMPWLVFHFWMSTITLLHHTKTDIAFKPKSEWNEAEAQLMGTAHCQYPRWFEWMAHDINVHIPHHISTAIPWYNLRQAHASLEQNWGKYMTTNEFSLSSLWKITSVCHLYDEDKCYQPFTQNG</sequence>
<feature type="transmembrane region" description="Helical" evidence="4">
    <location>
        <begin position="72"/>
        <end position="90"/>
    </location>
</feature>
<keyword evidence="4" id="KW-1133">Transmembrane helix</keyword>
<keyword evidence="7" id="KW-1185">Reference proteome</keyword>
<evidence type="ECO:0000256" key="4">
    <source>
        <dbReference type="SAM" id="Phobius"/>
    </source>
</evidence>
<accession>A0A1L9QV38</accession>
<comment type="cofactor">
    <cofactor evidence="1">
        <name>Fe(2+)</name>
        <dbReference type="ChEBI" id="CHEBI:29033"/>
    </cofactor>
</comment>
<keyword evidence="4" id="KW-0472">Membrane</keyword>
<proteinExistence type="inferred from homology"/>
<evidence type="ECO:0000313" key="7">
    <source>
        <dbReference type="Proteomes" id="UP000183940"/>
    </source>
</evidence>
<dbReference type="GO" id="GO:0016491">
    <property type="term" value="F:oxidoreductase activity"/>
    <property type="evidence" value="ECO:0007669"/>
    <property type="project" value="InterPro"/>
</dbReference>
<evidence type="ECO:0000256" key="1">
    <source>
        <dbReference type="ARBA" id="ARBA00001954"/>
    </source>
</evidence>
<dbReference type="Proteomes" id="UP000183940">
    <property type="component" value="Unassembled WGS sequence"/>
</dbReference>
<feature type="domain" description="Fatty acid desaturase" evidence="5">
    <location>
        <begin position="67"/>
        <end position="315"/>
    </location>
</feature>
<evidence type="ECO:0000256" key="3">
    <source>
        <dbReference type="ARBA" id="ARBA00023004"/>
    </source>
</evidence>
<dbReference type="InterPro" id="IPR012171">
    <property type="entry name" value="Fatty_acid_desaturase"/>
</dbReference>
<feature type="transmembrane region" description="Helical" evidence="4">
    <location>
        <begin position="168"/>
        <end position="187"/>
    </location>
</feature>
<comment type="caution">
    <text evidence="6">The sequence shown here is derived from an EMBL/GenBank/DDBJ whole genome shotgun (WGS) entry which is preliminary data.</text>
</comment>
<feature type="transmembrane region" description="Helical" evidence="4">
    <location>
        <begin position="45"/>
        <end position="66"/>
    </location>
</feature>
<feature type="transmembrane region" description="Helical" evidence="4">
    <location>
        <begin position="199"/>
        <end position="220"/>
    </location>
</feature>
<dbReference type="CDD" id="cd03507">
    <property type="entry name" value="Delta12-FADS-like"/>
    <property type="match status" value="1"/>
</dbReference>
<name>A0A1L9QV38_9CYAN</name>
<evidence type="ECO:0000259" key="5">
    <source>
        <dbReference type="Pfam" id="PF00487"/>
    </source>
</evidence>
<feature type="transmembrane region" description="Helical" evidence="4">
    <location>
        <begin position="226"/>
        <end position="243"/>
    </location>
</feature>
<dbReference type="EMBL" id="MLAW01000006">
    <property type="protein sequence ID" value="OJJ26565.1"/>
    <property type="molecule type" value="Genomic_DNA"/>
</dbReference>
<keyword evidence="4" id="KW-0812">Transmembrane</keyword>
<dbReference type="InterPro" id="IPR005804">
    <property type="entry name" value="FA_desaturase_dom"/>
</dbReference>